<proteinExistence type="predicted"/>
<feature type="compositionally biased region" description="Pro residues" evidence="1">
    <location>
        <begin position="35"/>
        <end position="45"/>
    </location>
</feature>
<comment type="caution">
    <text evidence="3">The sequence shown here is derived from an EMBL/GenBank/DDBJ whole genome shotgun (WGS) entry which is preliminary data.</text>
</comment>
<sequence>MDREASSAAAKRERIKAISRTVHSIPVEEGGQLRPPKPAPAPEPPTRSWAAIAAGGVGVLSLGFLAGLLASRRRA</sequence>
<keyword evidence="2" id="KW-1133">Transmembrane helix</keyword>
<organism evidence="3 4">
    <name type="scientific">Sphingomonas kaistensis</name>
    <dbReference type="NCBI Taxonomy" id="298708"/>
    <lineage>
        <taxon>Bacteria</taxon>
        <taxon>Pseudomonadati</taxon>
        <taxon>Pseudomonadota</taxon>
        <taxon>Alphaproteobacteria</taxon>
        <taxon>Sphingomonadales</taxon>
        <taxon>Sphingomonadaceae</taxon>
        <taxon>Sphingomonas</taxon>
    </lineage>
</organism>
<feature type="transmembrane region" description="Helical" evidence="2">
    <location>
        <begin position="49"/>
        <end position="70"/>
    </location>
</feature>
<dbReference type="Proteomes" id="UP000558192">
    <property type="component" value="Unassembled WGS sequence"/>
</dbReference>
<dbReference type="AlphaFoldDB" id="A0A7X5Y5E8"/>
<dbReference type="EMBL" id="JAATJC010000001">
    <property type="protein sequence ID" value="NJC05130.1"/>
    <property type="molecule type" value="Genomic_DNA"/>
</dbReference>
<keyword evidence="4" id="KW-1185">Reference proteome</keyword>
<gene>
    <name evidence="3" type="ORF">GGQ97_000923</name>
</gene>
<accession>A0A7X5Y5E8</accession>
<name>A0A7X5Y5E8_9SPHN</name>
<dbReference type="RefSeq" id="WP_168067859.1">
    <property type="nucleotide sequence ID" value="NZ_JAATJC010000001.1"/>
</dbReference>
<reference evidence="3 4" key="1">
    <citation type="submission" date="2020-03" db="EMBL/GenBank/DDBJ databases">
        <title>Genomic Encyclopedia of Type Strains, Phase IV (KMG-IV): sequencing the most valuable type-strain genomes for metagenomic binning, comparative biology and taxonomic classification.</title>
        <authorList>
            <person name="Goeker M."/>
        </authorList>
    </citation>
    <scope>NUCLEOTIDE SEQUENCE [LARGE SCALE GENOMIC DNA]</scope>
    <source>
        <strain evidence="3 4">DSM 16846</strain>
    </source>
</reference>
<evidence type="ECO:0000313" key="3">
    <source>
        <dbReference type="EMBL" id="NJC05130.1"/>
    </source>
</evidence>
<evidence type="ECO:0000256" key="2">
    <source>
        <dbReference type="SAM" id="Phobius"/>
    </source>
</evidence>
<evidence type="ECO:0000313" key="4">
    <source>
        <dbReference type="Proteomes" id="UP000558192"/>
    </source>
</evidence>
<protein>
    <submittedName>
        <fullName evidence="3">Uncharacterized protein</fullName>
    </submittedName>
</protein>
<evidence type="ECO:0000256" key="1">
    <source>
        <dbReference type="SAM" id="MobiDB-lite"/>
    </source>
</evidence>
<keyword evidence="2" id="KW-0472">Membrane</keyword>
<keyword evidence="2" id="KW-0812">Transmembrane</keyword>
<feature type="region of interest" description="Disordered" evidence="1">
    <location>
        <begin position="19"/>
        <end position="47"/>
    </location>
</feature>